<dbReference type="GO" id="GO:0005840">
    <property type="term" value="C:ribosome"/>
    <property type="evidence" value="ECO:0007669"/>
    <property type="project" value="UniProtKB-KW"/>
</dbReference>
<evidence type="ECO:0000313" key="1">
    <source>
        <dbReference type="EMBL" id="EDM18333.1"/>
    </source>
</evidence>
<organism evidence="1 2">
    <name type="scientific">Rattus norvegicus</name>
    <name type="common">Rat</name>
    <dbReference type="NCBI Taxonomy" id="10116"/>
    <lineage>
        <taxon>Eukaryota</taxon>
        <taxon>Metazoa</taxon>
        <taxon>Chordata</taxon>
        <taxon>Craniata</taxon>
        <taxon>Vertebrata</taxon>
        <taxon>Euteleostomi</taxon>
        <taxon>Mammalia</taxon>
        <taxon>Eutheria</taxon>
        <taxon>Euarchontoglires</taxon>
        <taxon>Glires</taxon>
        <taxon>Rodentia</taxon>
        <taxon>Myomorpha</taxon>
        <taxon>Muroidea</taxon>
        <taxon>Muridae</taxon>
        <taxon>Murinae</taxon>
        <taxon>Rattus</taxon>
    </lineage>
</organism>
<dbReference type="AlphaFoldDB" id="A6I6P7"/>
<keyword evidence="1" id="KW-0687">Ribonucleoprotein</keyword>
<name>A6I6P7_RAT</name>
<dbReference type="Proteomes" id="UP000234681">
    <property type="component" value="Chromosome 1"/>
</dbReference>
<keyword evidence="1" id="KW-0689">Ribosomal protein</keyword>
<reference evidence="1 2" key="1">
    <citation type="submission" date="2005-09" db="EMBL/GenBank/DDBJ databases">
        <authorList>
            <person name="Mural R.J."/>
            <person name="Li P.W."/>
            <person name="Adams M.D."/>
            <person name="Amanatides P.G."/>
            <person name="Baden-Tillson H."/>
            <person name="Barnstead M."/>
            <person name="Chin S.H."/>
            <person name="Dew I."/>
            <person name="Evans C.A."/>
            <person name="Ferriera S."/>
            <person name="Flanigan M."/>
            <person name="Fosler C."/>
            <person name="Glodek A."/>
            <person name="Gu Z."/>
            <person name="Holt R.A."/>
            <person name="Jennings D."/>
            <person name="Kraft C.L."/>
            <person name="Lu F."/>
            <person name="Nguyen T."/>
            <person name="Nusskern D.R."/>
            <person name="Pfannkoch C.M."/>
            <person name="Sitter C."/>
            <person name="Sutton G.G."/>
            <person name="Venter J.C."/>
            <person name="Wang Z."/>
            <person name="Woodage T."/>
            <person name="Zheng X.H."/>
            <person name="Zhong F."/>
        </authorList>
    </citation>
    <scope>NUCLEOTIDE SEQUENCE [LARGE SCALE GENOMIC DNA]</scope>
    <source>
        <strain>BN</strain>
        <strain evidence="2">Sprague-Dawley</strain>
    </source>
</reference>
<sequence>MLPSWNCWCQRSSSCKIRVKEEHECSHWECLLASVTAVFEVTTSLNKTSGILHLINICCCHTVCVCVGSGIFKEFCFSKGPGFGPQLQKKKKKKGILFLFV</sequence>
<dbReference type="EMBL" id="CH473956">
    <property type="protein sequence ID" value="EDM18333.1"/>
    <property type="molecule type" value="Genomic_DNA"/>
</dbReference>
<accession>A6I6P7</accession>
<proteinExistence type="predicted"/>
<protein>
    <submittedName>
        <fullName evidence="1">Mitochondrial ribosomal protein L48 (Predicted), isoform CRA_d</fullName>
    </submittedName>
</protein>
<evidence type="ECO:0000313" key="2">
    <source>
        <dbReference type="Proteomes" id="UP000234681"/>
    </source>
</evidence>
<gene>
    <name evidence="1" type="primary">Mrpl48_predicted</name>
    <name evidence="1" type="ORF">rCG_39397</name>
</gene>